<keyword evidence="3" id="KW-0963">Cytoplasm</keyword>
<dbReference type="SMART" id="SM01184">
    <property type="entry name" value="efhand_Ca_insen"/>
    <property type="match status" value="1"/>
</dbReference>
<dbReference type="Gene3D" id="1.10.418.10">
    <property type="entry name" value="Calponin-like domain"/>
    <property type="match status" value="2"/>
</dbReference>
<comment type="similarity">
    <text evidence="2">Belongs to the alpha-actinin family.</text>
</comment>
<dbReference type="GO" id="GO:0005737">
    <property type="term" value="C:cytoplasm"/>
    <property type="evidence" value="ECO:0007669"/>
    <property type="project" value="UniProtKB-SubCell"/>
</dbReference>
<evidence type="ECO:0000313" key="11">
    <source>
        <dbReference type="Proteomes" id="UP000515152"/>
    </source>
</evidence>
<dbReference type="RefSeq" id="XP_012669990.1">
    <property type="nucleotide sequence ID" value="XM_012814536.3"/>
</dbReference>
<dbReference type="FunFam" id="1.20.58.60:FF:000004">
    <property type="entry name" value="Actinin alpha 1"/>
    <property type="match status" value="1"/>
</dbReference>
<reference evidence="12" key="1">
    <citation type="submission" date="2025-08" db="UniProtKB">
        <authorList>
            <consortium name="RefSeq"/>
        </authorList>
    </citation>
    <scope>IDENTIFICATION</scope>
</reference>
<dbReference type="InterPro" id="IPR014837">
    <property type="entry name" value="EF-hand_Ca_insen"/>
</dbReference>
<dbReference type="GO" id="GO:0005509">
    <property type="term" value="F:calcium ion binding"/>
    <property type="evidence" value="ECO:0007669"/>
    <property type="project" value="InterPro"/>
</dbReference>
<keyword evidence="4" id="KW-0479">Metal-binding</keyword>
<dbReference type="Gene3D" id="1.20.58.60">
    <property type="match status" value="4"/>
</dbReference>
<dbReference type="InterPro" id="IPR011992">
    <property type="entry name" value="EF-hand-dom_pair"/>
</dbReference>
<evidence type="ECO:0000259" key="9">
    <source>
        <dbReference type="PROSITE" id="PS50021"/>
    </source>
</evidence>
<dbReference type="InterPro" id="IPR001589">
    <property type="entry name" value="Actinin_actin-bd_CS"/>
</dbReference>
<dbReference type="FunFam" id="1.20.58.60:FF:000003">
    <property type="entry name" value="Actinin, alpha 1"/>
    <property type="match status" value="1"/>
</dbReference>
<feature type="domain" description="EF-hand" evidence="10">
    <location>
        <begin position="788"/>
        <end position="823"/>
    </location>
</feature>
<dbReference type="FunFam" id="1.10.418.10:FF:000001">
    <property type="entry name" value="Actinin alpha 1"/>
    <property type="match status" value="1"/>
</dbReference>
<dbReference type="GeneID" id="105888795"/>
<dbReference type="FunFam" id="1.20.58.60:FF:000002">
    <property type="entry name" value="Actinin, alpha 1"/>
    <property type="match status" value="1"/>
</dbReference>
<dbReference type="Pfam" id="PF00435">
    <property type="entry name" value="Spectrin"/>
    <property type="match status" value="4"/>
</dbReference>
<dbReference type="CDD" id="cd21214">
    <property type="entry name" value="CH_ACTN_rpt1"/>
    <property type="match status" value="1"/>
</dbReference>
<evidence type="ECO:0000313" key="12">
    <source>
        <dbReference type="RefSeq" id="XP_012669990.1"/>
    </source>
</evidence>
<dbReference type="InterPro" id="IPR001715">
    <property type="entry name" value="CH_dom"/>
</dbReference>
<feature type="domain" description="EF-hand" evidence="10">
    <location>
        <begin position="752"/>
        <end position="787"/>
    </location>
</feature>
<evidence type="ECO:0000256" key="1">
    <source>
        <dbReference type="ARBA" id="ARBA00004496"/>
    </source>
</evidence>
<keyword evidence="5" id="KW-0677">Repeat</keyword>
<dbReference type="PROSITE" id="PS00019">
    <property type="entry name" value="ACTININ_1"/>
    <property type="match status" value="1"/>
</dbReference>
<dbReference type="CDD" id="cd00051">
    <property type="entry name" value="EFh"/>
    <property type="match status" value="1"/>
</dbReference>
<accession>A0A6P3VF80</accession>
<evidence type="ECO:0000256" key="3">
    <source>
        <dbReference type="ARBA" id="ARBA00022490"/>
    </source>
</evidence>
<dbReference type="Pfam" id="PF00307">
    <property type="entry name" value="CH"/>
    <property type="match status" value="2"/>
</dbReference>
<evidence type="ECO:0000256" key="2">
    <source>
        <dbReference type="ARBA" id="ARBA00010255"/>
    </source>
</evidence>
<dbReference type="Pfam" id="PF08726">
    <property type="entry name" value="EFhand_Ca_insen"/>
    <property type="match status" value="1"/>
</dbReference>
<keyword evidence="8" id="KW-0175">Coiled coil</keyword>
<dbReference type="PROSITE" id="PS00020">
    <property type="entry name" value="ACTININ_2"/>
    <property type="match status" value="1"/>
</dbReference>
<dbReference type="Proteomes" id="UP000515152">
    <property type="component" value="Chromosome 23"/>
</dbReference>
<gene>
    <name evidence="12" type="primary">LOC105888795</name>
</gene>
<dbReference type="GO" id="GO:0003779">
    <property type="term" value="F:actin binding"/>
    <property type="evidence" value="ECO:0007669"/>
    <property type="project" value="UniProtKB-KW"/>
</dbReference>
<evidence type="ECO:0000256" key="7">
    <source>
        <dbReference type="ARBA" id="ARBA00023203"/>
    </source>
</evidence>
<dbReference type="FunFam" id="1.10.238.10:FF:000018">
    <property type="entry name" value="Actinin, alpha 1"/>
    <property type="match status" value="1"/>
</dbReference>
<name>A0A6P3VF80_CLUHA</name>
<comment type="subcellular location">
    <subcellularLocation>
        <location evidence="1">Cytoplasm</location>
    </subcellularLocation>
</comment>
<dbReference type="CDD" id="cd00176">
    <property type="entry name" value="SPEC"/>
    <property type="match status" value="2"/>
</dbReference>
<evidence type="ECO:0000259" key="10">
    <source>
        <dbReference type="PROSITE" id="PS50222"/>
    </source>
</evidence>
<keyword evidence="7" id="KW-0009">Actin-binding</keyword>
<dbReference type="InterPro" id="IPR018159">
    <property type="entry name" value="Spectrin/alpha-actinin"/>
</dbReference>
<dbReference type="CDD" id="cd21216">
    <property type="entry name" value="CH_ACTN_rpt2"/>
    <property type="match status" value="1"/>
</dbReference>
<dbReference type="PROSITE" id="PS50222">
    <property type="entry name" value="EF_HAND_2"/>
    <property type="match status" value="2"/>
</dbReference>
<sequence>MFQEETIQYNNGYEQVVYMTQEDEWDRDLLLDPAWEKQQRKTFTAWCNSHLRKAGTQIENIEEDFRNGLKLMLLLEVISGERLPKPDRGKMRFHKIANVNKALEYITSKGVKLVSIGAEEIVDGNLKMTLGMIWTIILRFAIQDISVEETSAKEGLLLWCQRKTAPYRNVNVQNFHCSWKDGLALCALIHRHRPDLIDYAKLNKDDPLGNLNLALEVAEKHLDIPKMLDAEDIVNSPKPDERAMMTYVSCFYHAFAGAEQAETAANRICKVLGVNQENEKLMEEYERLASELLEWINRTTPWLENKAPEKTMMAMRRKLEDFRDYRRMHKPPKVQEKCQLEINFNTLQTKLRISNRPAYMPSEGKMVSDITTSWKGLEQAEKGYEEWLLTEIRRLERLDHLAEKFRQKSATHETWSEGKDLLLLQRDYETASLTQVRALLRRHEAFESDLAAHQDRVEQIAAIAQELNELDYHDSATINERCQKICDQWDQLGTLTQKRREALERTEKLLETIDQLFLEYSKRSAPFNNWLDGAIEDLQDMFMVHSIDEIQSLLSAHDQFKATLPEADGERQAILGIYTEVQKIAQSYGISVNLTNPYSDITPADIGVKWDKVKKSVPQRDGSLQEEVNRQHANERMRRQFAAQANVIGPWIQSKMEEISRSSVDLGGTLEDQMSHMKQYESVIINYKPNIDKLEGDHQLIQESLIFDNKHTNFTMEHIRVGWEVVLTTIARTINEVETQILTRDAKGISQQQLNEFRSSFTHFDRKKKGGMETDDFRACLISMGYDLGEAEFARIMCLVDPNGKGLVTFQAFVDFMTRETAETDTAEQVVASFKILAADKPFILLEELRRELPPEQAEYCIMRMPPYNGPDGPPGALDYSAFSSALYGESDL</sequence>
<dbReference type="FunFam" id="1.10.418.10:FF:000005">
    <property type="entry name" value="Actinin alpha 4"/>
    <property type="match status" value="1"/>
</dbReference>
<proteinExistence type="inferred from homology"/>
<keyword evidence="6" id="KW-0106">Calcium</keyword>
<dbReference type="InterPro" id="IPR036872">
    <property type="entry name" value="CH_dom_sf"/>
</dbReference>
<dbReference type="OrthoDB" id="10017054at2759"/>
<dbReference type="SMART" id="SM00150">
    <property type="entry name" value="SPEC"/>
    <property type="match status" value="2"/>
</dbReference>
<feature type="coiled-coil region" evidence="8">
    <location>
        <begin position="271"/>
        <end position="298"/>
    </location>
</feature>
<dbReference type="SUPFAM" id="SSF46966">
    <property type="entry name" value="Spectrin repeat"/>
    <property type="match status" value="4"/>
</dbReference>
<organism evidence="11 12">
    <name type="scientific">Clupea harengus</name>
    <name type="common">Atlantic herring</name>
    <dbReference type="NCBI Taxonomy" id="7950"/>
    <lineage>
        <taxon>Eukaryota</taxon>
        <taxon>Metazoa</taxon>
        <taxon>Chordata</taxon>
        <taxon>Craniata</taxon>
        <taxon>Vertebrata</taxon>
        <taxon>Euteleostomi</taxon>
        <taxon>Actinopterygii</taxon>
        <taxon>Neopterygii</taxon>
        <taxon>Teleostei</taxon>
        <taxon>Clupei</taxon>
        <taxon>Clupeiformes</taxon>
        <taxon>Clupeoidei</taxon>
        <taxon>Clupeidae</taxon>
        <taxon>Clupea</taxon>
    </lineage>
</organism>
<feature type="domain" description="Calponin-homology (CH)" evidence="9">
    <location>
        <begin position="37"/>
        <end position="141"/>
    </location>
</feature>
<dbReference type="Gene3D" id="1.10.238.10">
    <property type="entry name" value="EF-hand"/>
    <property type="match status" value="2"/>
</dbReference>
<dbReference type="InterPro" id="IPR002017">
    <property type="entry name" value="Spectrin_repeat"/>
</dbReference>
<evidence type="ECO:0000256" key="8">
    <source>
        <dbReference type="SAM" id="Coils"/>
    </source>
</evidence>
<dbReference type="PROSITE" id="PS50021">
    <property type="entry name" value="CH"/>
    <property type="match status" value="2"/>
</dbReference>
<evidence type="ECO:0000256" key="5">
    <source>
        <dbReference type="ARBA" id="ARBA00022737"/>
    </source>
</evidence>
<dbReference type="InterPro" id="IPR002048">
    <property type="entry name" value="EF_hand_dom"/>
</dbReference>
<protein>
    <submittedName>
        <fullName evidence="12">Alpha-actinin-2</fullName>
    </submittedName>
</protein>
<dbReference type="SMART" id="SM00054">
    <property type="entry name" value="EFh"/>
    <property type="match status" value="2"/>
</dbReference>
<dbReference type="KEGG" id="char:105888795"/>
<dbReference type="FunFam" id="1.20.58.60:FF:000005">
    <property type="entry name" value="Actinin alpha 1"/>
    <property type="match status" value="1"/>
</dbReference>
<dbReference type="SUPFAM" id="SSF47473">
    <property type="entry name" value="EF-hand"/>
    <property type="match status" value="1"/>
</dbReference>
<dbReference type="FunFam" id="1.10.238.10:FF:000004">
    <property type="entry name" value="Actinin alpha 1"/>
    <property type="match status" value="1"/>
</dbReference>
<keyword evidence="11" id="KW-1185">Reference proteome</keyword>
<feature type="domain" description="Calponin-homology (CH)" evidence="9">
    <location>
        <begin position="150"/>
        <end position="256"/>
    </location>
</feature>
<dbReference type="AlphaFoldDB" id="A0A6P3VF80"/>
<feature type="coiled-coil region" evidence="8">
    <location>
        <begin position="436"/>
        <end position="470"/>
    </location>
</feature>
<evidence type="ECO:0000256" key="6">
    <source>
        <dbReference type="ARBA" id="ARBA00022837"/>
    </source>
</evidence>
<dbReference type="SUPFAM" id="SSF47576">
    <property type="entry name" value="Calponin-homology domain, CH-domain"/>
    <property type="match status" value="1"/>
</dbReference>
<evidence type="ECO:0000256" key="4">
    <source>
        <dbReference type="ARBA" id="ARBA00022723"/>
    </source>
</evidence>
<dbReference type="PANTHER" id="PTHR11915">
    <property type="entry name" value="SPECTRIN/FILAMIN RELATED CYTOSKELETAL PROTEIN"/>
    <property type="match status" value="1"/>
</dbReference>
<dbReference type="SMART" id="SM00033">
    <property type="entry name" value="CH"/>
    <property type="match status" value="2"/>
</dbReference>